<organism evidence="3 4">
    <name type="scientific">Ceratocystis fimbriata CBS 114723</name>
    <dbReference type="NCBI Taxonomy" id="1035309"/>
    <lineage>
        <taxon>Eukaryota</taxon>
        <taxon>Fungi</taxon>
        <taxon>Dikarya</taxon>
        <taxon>Ascomycota</taxon>
        <taxon>Pezizomycotina</taxon>
        <taxon>Sordariomycetes</taxon>
        <taxon>Hypocreomycetidae</taxon>
        <taxon>Microascales</taxon>
        <taxon>Ceratocystidaceae</taxon>
        <taxon>Ceratocystis</taxon>
    </lineage>
</organism>
<feature type="region of interest" description="Disordered" evidence="1">
    <location>
        <begin position="221"/>
        <end position="240"/>
    </location>
</feature>
<dbReference type="AlphaFoldDB" id="A0A2C5X2L4"/>
<feature type="region of interest" description="Disordered" evidence="1">
    <location>
        <begin position="270"/>
        <end position="306"/>
    </location>
</feature>
<feature type="compositionally biased region" description="Polar residues" evidence="1">
    <location>
        <begin position="177"/>
        <end position="190"/>
    </location>
</feature>
<accession>A0A2C5X2L4</accession>
<feature type="chain" id="PRO_5012971119" evidence="2">
    <location>
        <begin position="23"/>
        <end position="490"/>
    </location>
</feature>
<comment type="caution">
    <text evidence="3">The sequence shown here is derived from an EMBL/GenBank/DDBJ whole genome shotgun (WGS) entry which is preliminary data.</text>
</comment>
<dbReference type="OrthoDB" id="89086at2759"/>
<gene>
    <name evidence="3" type="ORF">CFIMG_008463RA00001</name>
</gene>
<feature type="region of interest" description="Disordered" evidence="1">
    <location>
        <begin position="156"/>
        <end position="206"/>
    </location>
</feature>
<reference evidence="3 4" key="2">
    <citation type="journal article" date="2013" name="IMA Fungus">
        <title>IMA Genome-F 1: Ceratocystis fimbriata: Draft nuclear genome sequence for the plant pathogen, Ceratocystis fimbriata.</title>
        <authorList>
            <person name="Wilken P.M."/>
            <person name="Steenkamp E.T."/>
            <person name="Wingfield M.J."/>
            <person name="de Beer Z.W."/>
            <person name="Wingfield B.D."/>
        </authorList>
    </citation>
    <scope>NUCLEOTIDE SEQUENCE [LARGE SCALE GENOMIC DNA]</scope>
    <source>
        <strain evidence="3 4">CBS 114723</strain>
    </source>
</reference>
<keyword evidence="4" id="KW-1185">Reference proteome</keyword>
<feature type="compositionally biased region" description="Low complexity" evidence="1">
    <location>
        <begin position="163"/>
        <end position="176"/>
    </location>
</feature>
<dbReference type="Proteomes" id="UP000222788">
    <property type="component" value="Unassembled WGS sequence"/>
</dbReference>
<feature type="signal peptide" evidence="2">
    <location>
        <begin position="1"/>
        <end position="22"/>
    </location>
</feature>
<evidence type="ECO:0000256" key="1">
    <source>
        <dbReference type="SAM" id="MobiDB-lite"/>
    </source>
</evidence>
<sequence>MASRFALISALVVALSPSLASASTVFLADCGVGTVPDHPTWSTSREVYVYIDGNNNVKSPNTHAVVPWDNGVYPWRLSGVTVQFSDNTNWAFTINNDIFDFNYAGYGIHRDANGQRIESLYCYAHHDVDLGPSPSGSGKNCQSTFLCRNEAPPVPCPPTDGAPQPTSYPVSPTTPSYGVSRTSESTSNLGTSSFQPTGWSSSTSSLSSSTFWTSTLYSSGTGSSLPSLGTTSGGSSSTSIPLSSFWSTSSTVSTQSQSFSFTGNTTTGFPTGTSGFGTGTGTGTGTATGTVPTGTSDPNPTNPASRSLTVKVEAHPRQVRVQRLWTAIVQKALVDIWGNCHSESIYLSDDTSIRYRCSGSNIEGYGRKTIVPVLIDALYRMGQERTWIVESNGYTTLPMAMSVLVSDGSSEAFVKYNLESPNFRYVGDQCVDCSQSESKFTSDWDSAAIDAFAPTRPPISEIIVENSCNPESHCIQPDVEPTGAPPLWWW</sequence>
<keyword evidence="2" id="KW-0732">Signal</keyword>
<evidence type="ECO:0000313" key="4">
    <source>
        <dbReference type="Proteomes" id="UP000222788"/>
    </source>
</evidence>
<evidence type="ECO:0000256" key="2">
    <source>
        <dbReference type="SAM" id="SignalP"/>
    </source>
</evidence>
<feature type="compositionally biased region" description="Low complexity" evidence="1">
    <location>
        <begin position="287"/>
        <end position="296"/>
    </location>
</feature>
<protein>
    <submittedName>
        <fullName evidence="3">Uncharacterized protein</fullName>
    </submittedName>
</protein>
<feature type="compositionally biased region" description="Low complexity" evidence="1">
    <location>
        <begin position="191"/>
        <end position="206"/>
    </location>
</feature>
<proteinExistence type="predicted"/>
<reference evidence="3 4" key="1">
    <citation type="journal article" date="2013" name="Fungal Biol.">
        <title>Analysis of microsatellite markers in the genome of the plant pathogen Ceratocystis fimbriata.</title>
        <authorList>
            <person name="Simpson M.C."/>
            <person name="Wilken P.M."/>
            <person name="Coetzee M.P."/>
            <person name="Wingfield M.J."/>
            <person name="Wingfield B.D."/>
        </authorList>
    </citation>
    <scope>NUCLEOTIDE SEQUENCE [LARGE SCALE GENOMIC DNA]</scope>
    <source>
        <strain evidence="3 4">CBS 114723</strain>
    </source>
</reference>
<name>A0A2C5X2L4_9PEZI</name>
<feature type="compositionally biased region" description="Gly residues" evidence="1">
    <location>
        <begin position="274"/>
        <end position="286"/>
    </location>
</feature>
<dbReference type="EMBL" id="APWK03000074">
    <property type="protein sequence ID" value="PHH52220.1"/>
    <property type="molecule type" value="Genomic_DNA"/>
</dbReference>
<feature type="compositionally biased region" description="Polar residues" evidence="1">
    <location>
        <begin position="297"/>
        <end position="306"/>
    </location>
</feature>
<evidence type="ECO:0000313" key="3">
    <source>
        <dbReference type="EMBL" id="PHH52220.1"/>
    </source>
</evidence>